<gene>
    <name evidence="2" type="ORF">SDC9_56250</name>
</gene>
<protein>
    <recommendedName>
        <fullName evidence="1">Winged helix-turn-helix domain-containing protein</fullName>
    </recommendedName>
</protein>
<evidence type="ECO:0000313" key="2">
    <source>
        <dbReference type="EMBL" id="MPM09926.1"/>
    </source>
</evidence>
<name>A0A644X1C5_9ZZZZ</name>
<dbReference type="Pfam" id="PF14090">
    <property type="entry name" value="HTH_39"/>
    <property type="match status" value="1"/>
</dbReference>
<dbReference type="InterPro" id="IPR055245">
    <property type="entry name" value="HTH_proteobacteria"/>
</dbReference>
<accession>A0A644X1C5</accession>
<proteinExistence type="predicted"/>
<reference evidence="2" key="1">
    <citation type="submission" date="2019-08" db="EMBL/GenBank/DDBJ databases">
        <authorList>
            <person name="Kucharzyk K."/>
            <person name="Murdoch R.W."/>
            <person name="Higgins S."/>
            <person name="Loffler F."/>
        </authorList>
    </citation>
    <scope>NUCLEOTIDE SEQUENCE</scope>
</reference>
<dbReference type="AlphaFoldDB" id="A0A644X1C5"/>
<evidence type="ECO:0000259" key="1">
    <source>
        <dbReference type="Pfam" id="PF14090"/>
    </source>
</evidence>
<sequence length="80" mass="9142">MTFQRTGTDVKRQNIQRVKILEHLRTGQPLTQDQARAEYGVMRLASRISELKKAGHIILSLRNDQGCATYLLLFDEGRGE</sequence>
<comment type="caution">
    <text evidence="2">The sequence shown here is derived from an EMBL/GenBank/DDBJ whole genome shotgun (WGS) entry which is preliminary data.</text>
</comment>
<dbReference type="EMBL" id="VSSQ01001629">
    <property type="protein sequence ID" value="MPM09926.1"/>
    <property type="molecule type" value="Genomic_DNA"/>
</dbReference>
<feature type="domain" description="Winged helix-turn-helix" evidence="1">
    <location>
        <begin position="16"/>
        <end position="60"/>
    </location>
</feature>
<organism evidence="2">
    <name type="scientific">bioreactor metagenome</name>
    <dbReference type="NCBI Taxonomy" id="1076179"/>
    <lineage>
        <taxon>unclassified sequences</taxon>
        <taxon>metagenomes</taxon>
        <taxon>ecological metagenomes</taxon>
    </lineage>
</organism>